<dbReference type="Bgee" id="ENSACLG00000010947">
    <property type="expression patterns" value="Expressed in testis and 8 other cell types or tissues"/>
</dbReference>
<comment type="subcellular location">
    <subcellularLocation>
        <location evidence="1">Cytoplasm</location>
    </subcellularLocation>
</comment>
<organism evidence="12 13">
    <name type="scientific">Astatotilapia calliptera</name>
    <name type="common">Eastern happy</name>
    <name type="synonym">Chromis callipterus</name>
    <dbReference type="NCBI Taxonomy" id="8154"/>
    <lineage>
        <taxon>Eukaryota</taxon>
        <taxon>Metazoa</taxon>
        <taxon>Chordata</taxon>
        <taxon>Craniata</taxon>
        <taxon>Vertebrata</taxon>
        <taxon>Euteleostomi</taxon>
        <taxon>Actinopterygii</taxon>
        <taxon>Neopterygii</taxon>
        <taxon>Teleostei</taxon>
        <taxon>Neoteleostei</taxon>
        <taxon>Acanthomorphata</taxon>
        <taxon>Ovalentaria</taxon>
        <taxon>Cichlomorphae</taxon>
        <taxon>Cichliformes</taxon>
        <taxon>Cichlidae</taxon>
        <taxon>African cichlids</taxon>
        <taxon>Pseudocrenilabrinae</taxon>
        <taxon>Haplochromini</taxon>
        <taxon>Astatotilapia</taxon>
    </lineage>
</organism>
<evidence type="ECO:0000256" key="7">
    <source>
        <dbReference type="ARBA" id="ARBA00023186"/>
    </source>
</evidence>
<dbReference type="InterPro" id="IPR027413">
    <property type="entry name" value="GROEL-like_equatorial_sf"/>
</dbReference>
<comment type="similarity">
    <text evidence="2 11">Belongs to the TCP-1 chaperonin family.</text>
</comment>
<evidence type="ECO:0000256" key="4">
    <source>
        <dbReference type="ARBA" id="ARBA00022490"/>
    </source>
</evidence>
<dbReference type="GO" id="GO:0016887">
    <property type="term" value="F:ATP hydrolysis activity"/>
    <property type="evidence" value="ECO:0007669"/>
    <property type="project" value="InterPro"/>
</dbReference>
<proteinExistence type="inferred from homology"/>
<evidence type="ECO:0000256" key="1">
    <source>
        <dbReference type="ARBA" id="ARBA00004496"/>
    </source>
</evidence>
<dbReference type="GO" id="GO:0140662">
    <property type="term" value="F:ATP-dependent protein folding chaperone"/>
    <property type="evidence" value="ECO:0007669"/>
    <property type="project" value="InterPro"/>
</dbReference>
<dbReference type="GeneTree" id="ENSGT00550000074930"/>
<dbReference type="FunFam" id="3.50.7.10:FF:000002">
    <property type="entry name" value="T-complex protein 1 subunit beta"/>
    <property type="match status" value="1"/>
</dbReference>
<evidence type="ECO:0000256" key="5">
    <source>
        <dbReference type="ARBA" id="ARBA00022741"/>
    </source>
</evidence>
<dbReference type="PROSITE" id="PS00750">
    <property type="entry name" value="TCP1_1"/>
    <property type="match status" value="1"/>
</dbReference>
<dbReference type="InterPro" id="IPR017998">
    <property type="entry name" value="Chaperone_TCP-1"/>
</dbReference>
<keyword evidence="4" id="KW-0963">Cytoplasm</keyword>
<evidence type="ECO:0000256" key="9">
    <source>
        <dbReference type="ARBA" id="ARBA00093360"/>
    </source>
</evidence>
<name>A0A3P8PGI6_ASTCA</name>
<dbReference type="Gene3D" id="3.30.260.10">
    <property type="entry name" value="TCP-1-like chaperonin intermediate domain"/>
    <property type="match status" value="1"/>
</dbReference>
<evidence type="ECO:0000256" key="3">
    <source>
        <dbReference type="ARBA" id="ARBA00018961"/>
    </source>
</evidence>
<dbReference type="SUPFAM" id="SSF54849">
    <property type="entry name" value="GroEL-intermediate domain like"/>
    <property type="match status" value="1"/>
</dbReference>
<dbReference type="GO" id="GO:0005832">
    <property type="term" value="C:chaperonin-containing T-complex"/>
    <property type="evidence" value="ECO:0007669"/>
    <property type="project" value="InterPro"/>
</dbReference>
<dbReference type="InterPro" id="IPR027410">
    <property type="entry name" value="TCP-1-like_intermed_sf"/>
</dbReference>
<accession>A0A3P8PGI6</accession>
<dbReference type="PROSITE" id="PS00751">
    <property type="entry name" value="TCP1_2"/>
    <property type="match status" value="1"/>
</dbReference>
<dbReference type="InterPro" id="IPR027409">
    <property type="entry name" value="GroEL-like_apical_dom_sf"/>
</dbReference>
<evidence type="ECO:0000256" key="11">
    <source>
        <dbReference type="RuleBase" id="RU004187"/>
    </source>
</evidence>
<dbReference type="FunFam" id="1.10.560.10:FF:000017">
    <property type="entry name" value="T-complex protein 1 subunit eta"/>
    <property type="match status" value="1"/>
</dbReference>
<dbReference type="NCBIfam" id="TIGR02341">
    <property type="entry name" value="chap_CCT_beta"/>
    <property type="match status" value="1"/>
</dbReference>
<dbReference type="Gene3D" id="3.50.7.10">
    <property type="entry name" value="GroEL"/>
    <property type="match status" value="1"/>
</dbReference>
<gene>
    <name evidence="12" type="primary">CCT2</name>
</gene>
<sequence>MASLSMAPVNIFKHGADEEKAETARLSSFIGAIAIGDLVKSTLGPKGMDKILLGGGKSGTVTVTNDGATILKAIGVDNPAAKVLVGQASKTEVKLSLQDGPPPPSFRSGVWNYFGFHVTYDPEDMSKVQDDEVGDGTTSVTVLAAELLREAELLIARKIHPQTIISGWRKATQAAREALRDAAVDHSNDPARFQEDLLNIARTTLSSKLLTHHKDHFAKLAVNAVMRLKGSGNLEAIHIIKKLGGSLTDSYLDEGFLLDKKIGVNQPKRLENVNILIANTGMDTDKIKIFGSRVRVDSTAKVAEIELAEKEKMKEKVDRILKHGINCFINRQLIYNYPEQLFAQAGVMAIEHADFAGIERLALVTGGEITSTFDHPELVKLGHCKLIEEVMIGEDTLIHFSGVAMGEACTVVLRGATQQILDEAERSLHDALCVLAQTVKEPRTVYGGGCSEMLMAKVVSDLANRTPGKESVAMESFAKALRMLPTIIADNAGYDSADLVAQLRAAHQENKTTFGLNMSDGTVGNMVDLCITESFQVKRQMLLSASEAAEMILRVDNIIKAAPRKRVPDHHPC</sequence>
<dbReference type="FunFam" id="3.30.260.10:FF:000046">
    <property type="entry name" value="Chaperonin containing TCP1 subunit 2"/>
    <property type="match status" value="1"/>
</dbReference>
<comment type="subunit">
    <text evidence="10">Component of the chaperonin-containing T-complex (TRiC), a hexadecamer composed of two identical back-to-back stacked rings enclosing a protein folding chamber. Each ring is made up of eight different subunits: TCP1/CCT1, CCT2, CCT3, CCT4, CCT5, CCT6A/CCT6, CCT7, CCT8. Interacts with PACRG. Interacts with FLCN. Interacts with DLEC1. Interacts with SVEP1.</text>
</comment>
<dbReference type="GO" id="GO:0051082">
    <property type="term" value="F:unfolded protein binding"/>
    <property type="evidence" value="ECO:0007669"/>
    <property type="project" value="InterPro"/>
</dbReference>
<dbReference type="PRINTS" id="PR00304">
    <property type="entry name" value="TCOMPLEXTCP1"/>
</dbReference>
<evidence type="ECO:0000256" key="10">
    <source>
        <dbReference type="ARBA" id="ARBA00093565"/>
    </source>
</evidence>
<dbReference type="STRING" id="8154.ENSACLP00000016102"/>
<protein>
    <recommendedName>
        <fullName evidence="3">T-complex protein 1 subunit beta</fullName>
    </recommendedName>
    <alternativeName>
        <fullName evidence="8">CCT-beta</fullName>
    </alternativeName>
</protein>
<dbReference type="PANTHER" id="PTHR11353">
    <property type="entry name" value="CHAPERONIN"/>
    <property type="match status" value="1"/>
</dbReference>
<evidence type="ECO:0000313" key="12">
    <source>
        <dbReference type="Ensembl" id="ENSACLP00000016102.2"/>
    </source>
</evidence>
<dbReference type="Pfam" id="PF00118">
    <property type="entry name" value="Cpn60_TCP1"/>
    <property type="match status" value="2"/>
</dbReference>
<evidence type="ECO:0000313" key="13">
    <source>
        <dbReference type="Proteomes" id="UP000265100"/>
    </source>
</evidence>
<dbReference type="SUPFAM" id="SSF48592">
    <property type="entry name" value="GroEL equatorial domain-like"/>
    <property type="match status" value="2"/>
</dbReference>
<keyword evidence="5 11" id="KW-0547">Nucleotide-binding</keyword>
<keyword evidence="13" id="KW-1185">Reference proteome</keyword>
<dbReference type="CDD" id="cd03336">
    <property type="entry name" value="TCP1_beta"/>
    <property type="match status" value="1"/>
</dbReference>
<comment type="function">
    <text evidence="9">Component of the chaperonin-containing T-complex (TRiC), a molecular chaperone complex that assists the folding of actin, tubulin and other proteins upon ATP hydrolysis. The TRiC complex mediates the folding of WRAP53/TCAB1, thereby regulating telomere maintenance. As part of the TRiC complex may play a role in the assembly of BBSome, a complex involved in ciliogenesis regulating transports vesicles to the cilia.</text>
</comment>
<dbReference type="Proteomes" id="UP000265100">
    <property type="component" value="Chromosome 17"/>
</dbReference>
<dbReference type="Ensembl" id="ENSACLT00000016476.2">
    <property type="protein sequence ID" value="ENSACLP00000016102.2"/>
    <property type="gene ID" value="ENSACLG00000010947.2"/>
</dbReference>
<dbReference type="InterPro" id="IPR002194">
    <property type="entry name" value="Chaperonin_TCP-1_CS"/>
</dbReference>
<reference evidence="12" key="1">
    <citation type="submission" date="2018-05" db="EMBL/GenBank/DDBJ databases">
        <authorList>
            <person name="Datahose"/>
        </authorList>
    </citation>
    <scope>NUCLEOTIDE SEQUENCE</scope>
</reference>
<dbReference type="PROSITE" id="PS00995">
    <property type="entry name" value="TCP1_3"/>
    <property type="match status" value="1"/>
</dbReference>
<dbReference type="Gene3D" id="1.10.560.10">
    <property type="entry name" value="GroEL-like equatorial domain"/>
    <property type="match status" value="2"/>
</dbReference>
<dbReference type="OMA" id="CAEMVMS"/>
<dbReference type="AlphaFoldDB" id="A0A3P8PGI6"/>
<reference evidence="12" key="3">
    <citation type="submission" date="2025-09" db="UniProtKB">
        <authorList>
            <consortium name="Ensembl"/>
        </authorList>
    </citation>
    <scope>IDENTIFICATION</scope>
</reference>
<evidence type="ECO:0000256" key="6">
    <source>
        <dbReference type="ARBA" id="ARBA00022840"/>
    </source>
</evidence>
<dbReference type="InterPro" id="IPR012716">
    <property type="entry name" value="Chap_CCT_beta"/>
</dbReference>
<keyword evidence="7 11" id="KW-0143">Chaperone</keyword>
<dbReference type="SUPFAM" id="SSF52029">
    <property type="entry name" value="GroEL apical domain-like"/>
    <property type="match status" value="1"/>
</dbReference>
<keyword evidence="6 11" id="KW-0067">ATP-binding</keyword>
<evidence type="ECO:0000256" key="8">
    <source>
        <dbReference type="ARBA" id="ARBA00033237"/>
    </source>
</evidence>
<evidence type="ECO:0000256" key="2">
    <source>
        <dbReference type="ARBA" id="ARBA00008020"/>
    </source>
</evidence>
<dbReference type="InterPro" id="IPR002423">
    <property type="entry name" value="Cpn60/GroEL/TCP-1"/>
</dbReference>
<dbReference type="GO" id="GO:0005524">
    <property type="term" value="F:ATP binding"/>
    <property type="evidence" value="ECO:0007669"/>
    <property type="project" value="UniProtKB-KW"/>
</dbReference>
<reference evidence="12" key="2">
    <citation type="submission" date="2025-08" db="UniProtKB">
        <authorList>
            <consortium name="Ensembl"/>
        </authorList>
    </citation>
    <scope>IDENTIFICATION</scope>
</reference>